<evidence type="ECO:0000256" key="12">
    <source>
        <dbReference type="RuleBase" id="RU003651"/>
    </source>
</evidence>
<reference evidence="17" key="3">
    <citation type="submission" date="2025-08" db="UniProtKB">
        <authorList>
            <consortium name="RefSeq"/>
        </authorList>
    </citation>
    <scope>IDENTIFICATION</scope>
    <source>
        <strain evidence="17">NI907</strain>
    </source>
</reference>
<dbReference type="GO" id="GO:0005524">
    <property type="term" value="F:ATP binding"/>
    <property type="evidence" value="ECO:0007669"/>
    <property type="project" value="UniProtKB-KW"/>
</dbReference>
<feature type="domain" description="BCS1 N-terminal" evidence="15">
    <location>
        <begin position="89"/>
        <end position="303"/>
    </location>
</feature>
<keyword evidence="8" id="KW-1133">Transmembrane helix</keyword>
<dbReference type="Pfam" id="PF25426">
    <property type="entry name" value="AAA_lid_BCS1"/>
    <property type="match status" value="1"/>
</dbReference>
<dbReference type="SUPFAM" id="SSF52540">
    <property type="entry name" value="P-loop containing nucleoside triphosphate hydrolases"/>
    <property type="match status" value="1"/>
</dbReference>
<feature type="region of interest" description="Disordered" evidence="13">
    <location>
        <begin position="405"/>
        <end position="442"/>
    </location>
</feature>
<evidence type="ECO:0000259" key="14">
    <source>
        <dbReference type="SMART" id="SM00382"/>
    </source>
</evidence>
<dbReference type="Proteomes" id="UP000515153">
    <property type="component" value="Unplaced"/>
</dbReference>
<feature type="compositionally biased region" description="Basic and acidic residues" evidence="13">
    <location>
        <begin position="405"/>
        <end position="418"/>
    </location>
</feature>
<evidence type="ECO:0000256" key="3">
    <source>
        <dbReference type="ARBA" id="ARBA00022692"/>
    </source>
</evidence>
<dbReference type="PROSITE" id="PS00674">
    <property type="entry name" value="AAA"/>
    <property type="match status" value="1"/>
</dbReference>
<gene>
    <name evidence="17" type="ORF">PgNI_06899</name>
</gene>
<dbReference type="InterPro" id="IPR050747">
    <property type="entry name" value="Mitochondrial_chaperone_BCS1"/>
</dbReference>
<evidence type="ECO:0000313" key="17">
    <source>
        <dbReference type="RefSeq" id="XP_030981155.1"/>
    </source>
</evidence>
<evidence type="ECO:0000313" key="16">
    <source>
        <dbReference type="Proteomes" id="UP000515153"/>
    </source>
</evidence>
<comment type="similarity">
    <text evidence="2">Belongs to the AAA ATPase family. BCS1 subfamily.</text>
</comment>
<dbReference type="Gene3D" id="3.40.50.300">
    <property type="entry name" value="P-loop containing nucleotide triphosphate hydrolases"/>
    <property type="match status" value="1"/>
</dbReference>
<protein>
    <recommendedName>
        <fullName evidence="18">Mitochondrial chaperone BCS1</fullName>
    </recommendedName>
</protein>
<evidence type="ECO:0000256" key="11">
    <source>
        <dbReference type="ARBA" id="ARBA00048778"/>
    </source>
</evidence>
<dbReference type="SMART" id="SM01024">
    <property type="entry name" value="BCS1_N"/>
    <property type="match status" value="1"/>
</dbReference>
<keyword evidence="6" id="KW-0378">Hydrolase</keyword>
<evidence type="ECO:0000256" key="6">
    <source>
        <dbReference type="ARBA" id="ARBA00022801"/>
    </source>
</evidence>
<keyword evidence="7 12" id="KW-0067">ATP-binding</keyword>
<dbReference type="GeneID" id="41961827"/>
<evidence type="ECO:0008006" key="18">
    <source>
        <dbReference type="Google" id="ProtNLM"/>
    </source>
</evidence>
<evidence type="ECO:0000256" key="2">
    <source>
        <dbReference type="ARBA" id="ARBA00007448"/>
    </source>
</evidence>
<reference evidence="17" key="2">
    <citation type="submission" date="2019-10" db="EMBL/GenBank/DDBJ databases">
        <authorList>
            <consortium name="NCBI Genome Project"/>
        </authorList>
    </citation>
    <scope>NUCLEOTIDE SEQUENCE</scope>
    <source>
        <strain evidence="17">NI907</strain>
    </source>
</reference>
<dbReference type="InterPro" id="IPR003959">
    <property type="entry name" value="ATPase_AAA_core"/>
</dbReference>
<evidence type="ECO:0000256" key="1">
    <source>
        <dbReference type="ARBA" id="ARBA00004434"/>
    </source>
</evidence>
<evidence type="ECO:0000256" key="10">
    <source>
        <dbReference type="ARBA" id="ARBA00023136"/>
    </source>
</evidence>
<dbReference type="SMART" id="SM00382">
    <property type="entry name" value="AAA"/>
    <property type="match status" value="1"/>
</dbReference>
<reference evidence="17" key="1">
    <citation type="journal article" date="2019" name="Mol. Biol. Evol.">
        <title>Blast fungal genomes show frequent chromosomal changes, gene gains and losses, and effector gene turnover.</title>
        <authorList>
            <person name="Gomez Luciano L.B."/>
            <person name="Jason Tsai I."/>
            <person name="Chuma I."/>
            <person name="Tosa Y."/>
            <person name="Chen Y.H."/>
            <person name="Li J.Y."/>
            <person name="Li M.Y."/>
            <person name="Jade Lu M.Y."/>
            <person name="Nakayashiki H."/>
            <person name="Li W.H."/>
        </authorList>
    </citation>
    <scope>NUCLEOTIDE SEQUENCE</scope>
    <source>
        <strain evidence="17">NI907</strain>
    </source>
</reference>
<dbReference type="InterPro" id="IPR057495">
    <property type="entry name" value="AAA_lid_BCS1"/>
</dbReference>
<evidence type="ECO:0000256" key="9">
    <source>
        <dbReference type="ARBA" id="ARBA00023128"/>
    </source>
</evidence>
<dbReference type="RefSeq" id="XP_030981155.1">
    <property type="nucleotide sequence ID" value="XM_031126918.1"/>
</dbReference>
<dbReference type="AlphaFoldDB" id="A0A6P8B206"/>
<dbReference type="InterPro" id="IPR003593">
    <property type="entry name" value="AAA+_ATPase"/>
</dbReference>
<sequence length="634" mass="70229">MDFNQLIKELLPPTIGANMSMTADGSSPAGNASTTHGSLRMNGLGIEGLLMPLLGGGMHANPLMRTFMLVNQTLGAYLGIDPTALVTAMGFVWATYRLTRQFWSLVWHGLVLEYMTSSVSVVSDDEIFDHVMVWLAAQPRTERSRLLMAETALQSAWEGDRGEYAATRKAVPVTVSEDGKEYVNFSQQKASTPPRYIPAFGIHGFWFRHRYFSLHRRQKPVMEGSNIAPAAVTIRDKETMIISCFGLSPEPIKELLAHAREHYYKDHYAKTMIKRPNSSLVRRHGRHSWMPVANRPVRPMNTVVLDQEQKAAVLSDMNEYLQPETPRWYANRGIPLRRGYLFHGPPGTGKTSLSFALAGVFGLDIYVISLLEPQLSEEDLSSLFNSLPRRCVVLLEDIDTAGLSRTEDKSGHEVRTDTKTTTTTTTTGGNGNGAAPPSGPSEWKVTDLARALKGGRGGDGEQKGISLSGLLNAIDGVASHEGRVLIMTTNRPETLDDALIRPGRVDLQVAFSNATQEQASELFQRMYTTDQSSKPPPFTDIQQQKDSRFFLGKQQDAIDEKDDVETPITDADELSRIAAEFGSKIISGQLSPAEIQGFLLKRRKWPRKALRDVEGWVKAIAEQKANKSKITQAQ</sequence>
<dbReference type="Pfam" id="PF08740">
    <property type="entry name" value="BCS1_N"/>
    <property type="match status" value="1"/>
</dbReference>
<dbReference type="GO" id="GO:0016887">
    <property type="term" value="F:ATP hydrolysis activity"/>
    <property type="evidence" value="ECO:0007669"/>
    <property type="project" value="InterPro"/>
</dbReference>
<evidence type="ECO:0000256" key="8">
    <source>
        <dbReference type="ARBA" id="ARBA00022989"/>
    </source>
</evidence>
<evidence type="ECO:0000256" key="13">
    <source>
        <dbReference type="SAM" id="MobiDB-lite"/>
    </source>
</evidence>
<name>A0A6P8B206_PYRGI</name>
<proteinExistence type="inferred from homology"/>
<evidence type="ECO:0000259" key="15">
    <source>
        <dbReference type="SMART" id="SM01024"/>
    </source>
</evidence>
<feature type="domain" description="AAA+ ATPase" evidence="14">
    <location>
        <begin position="336"/>
        <end position="515"/>
    </location>
</feature>
<accession>A0A6P8B206</accession>
<comment type="subcellular location">
    <subcellularLocation>
        <location evidence="1">Mitochondrion inner membrane</location>
        <topology evidence="1">Single-pass membrane protein</topology>
    </subcellularLocation>
</comment>
<dbReference type="InterPro" id="IPR014851">
    <property type="entry name" value="BCS1_N"/>
</dbReference>
<comment type="catalytic activity">
    <reaction evidence="11">
        <text>ATP + H2O = ADP + phosphate + H(+)</text>
        <dbReference type="Rhea" id="RHEA:13065"/>
        <dbReference type="ChEBI" id="CHEBI:15377"/>
        <dbReference type="ChEBI" id="CHEBI:15378"/>
        <dbReference type="ChEBI" id="CHEBI:30616"/>
        <dbReference type="ChEBI" id="CHEBI:43474"/>
        <dbReference type="ChEBI" id="CHEBI:456216"/>
    </reaction>
    <physiologicalReaction direction="left-to-right" evidence="11">
        <dbReference type="Rhea" id="RHEA:13066"/>
    </physiologicalReaction>
</comment>
<keyword evidence="5" id="KW-0999">Mitochondrion inner membrane</keyword>
<dbReference type="InterPro" id="IPR027417">
    <property type="entry name" value="P-loop_NTPase"/>
</dbReference>
<dbReference type="PANTHER" id="PTHR23070">
    <property type="entry name" value="BCS1 AAA-TYPE ATPASE"/>
    <property type="match status" value="1"/>
</dbReference>
<evidence type="ECO:0000256" key="7">
    <source>
        <dbReference type="ARBA" id="ARBA00022840"/>
    </source>
</evidence>
<keyword evidence="9" id="KW-0496">Mitochondrion</keyword>
<dbReference type="InterPro" id="IPR003960">
    <property type="entry name" value="ATPase_AAA_CS"/>
</dbReference>
<keyword evidence="3" id="KW-0812">Transmembrane</keyword>
<keyword evidence="10" id="KW-0472">Membrane</keyword>
<dbReference type="Pfam" id="PF00004">
    <property type="entry name" value="AAA"/>
    <property type="match status" value="2"/>
</dbReference>
<dbReference type="KEGG" id="pgri:PgNI_06899"/>
<dbReference type="GO" id="GO:0005743">
    <property type="term" value="C:mitochondrial inner membrane"/>
    <property type="evidence" value="ECO:0007669"/>
    <property type="project" value="UniProtKB-SubCell"/>
</dbReference>
<evidence type="ECO:0000256" key="5">
    <source>
        <dbReference type="ARBA" id="ARBA00022792"/>
    </source>
</evidence>
<evidence type="ECO:0000256" key="4">
    <source>
        <dbReference type="ARBA" id="ARBA00022741"/>
    </source>
</evidence>
<keyword evidence="4 12" id="KW-0547">Nucleotide-binding</keyword>
<keyword evidence="16" id="KW-1185">Reference proteome</keyword>
<organism evidence="16 17">
    <name type="scientific">Pyricularia grisea</name>
    <name type="common">Crabgrass-specific blast fungus</name>
    <name type="synonym">Magnaporthe grisea</name>
    <dbReference type="NCBI Taxonomy" id="148305"/>
    <lineage>
        <taxon>Eukaryota</taxon>
        <taxon>Fungi</taxon>
        <taxon>Dikarya</taxon>
        <taxon>Ascomycota</taxon>
        <taxon>Pezizomycotina</taxon>
        <taxon>Sordariomycetes</taxon>
        <taxon>Sordariomycetidae</taxon>
        <taxon>Magnaporthales</taxon>
        <taxon>Pyriculariaceae</taxon>
        <taxon>Pyricularia</taxon>
    </lineage>
</organism>